<dbReference type="PANTHER" id="PTHR48100:SF1">
    <property type="entry name" value="HISTIDINE PHOSPHATASE FAMILY PROTEIN-RELATED"/>
    <property type="match status" value="1"/>
</dbReference>
<proteinExistence type="predicted"/>
<dbReference type="InterPro" id="IPR013078">
    <property type="entry name" value="His_Pase_superF_clade-1"/>
</dbReference>
<protein>
    <submittedName>
        <fullName evidence="1">Histidine phosphatase superfamily</fullName>
    </submittedName>
</protein>
<dbReference type="SMART" id="SM00855">
    <property type="entry name" value="PGAM"/>
    <property type="match status" value="1"/>
</dbReference>
<gene>
    <name evidence="1" type="ORF">BJX66DRAFT_289261</name>
</gene>
<dbReference type="InterPro" id="IPR050275">
    <property type="entry name" value="PGM_Phosphatase"/>
</dbReference>
<dbReference type="PANTHER" id="PTHR48100">
    <property type="entry name" value="BROAD-SPECIFICITY PHOSPHATASE YOR283W-RELATED"/>
    <property type="match status" value="1"/>
</dbReference>
<sequence>MTIPPPPPQLDSESHFHFSTVPGIFLQDDPATDPDTFDYVSTNFGLISRPYPSDDTLDPKAPRTQWQRLAHYIESLNASSPPETSYRLLFLGRHGQGLHNVAETRYGTVMWDCRYSLLDGDETGNWFDAHLTELGIEQARTAHNAWKKQIAHGIPPPQSYYVSPLMRCCETASVTFEGVGLPGTEPFRPLVKELLRETLGLHTCDARSPKSAIEKAYPLYIFEEGFSEADPLHSATLRESDSARDARFFEFLSDVFAADSNSILSLTAHSGAITSILSVVGHRVFKLETGGVIPVLVKVEKRKGRAPERVVEPWFGRPFCPGE</sequence>
<dbReference type="EMBL" id="JBFTWV010000001">
    <property type="protein sequence ID" value="KAL2801195.1"/>
    <property type="molecule type" value="Genomic_DNA"/>
</dbReference>
<comment type="caution">
    <text evidence="1">The sequence shown here is derived from an EMBL/GenBank/DDBJ whole genome shotgun (WGS) entry which is preliminary data.</text>
</comment>
<evidence type="ECO:0000313" key="1">
    <source>
        <dbReference type="EMBL" id="KAL2801195.1"/>
    </source>
</evidence>
<organism evidence="1 2">
    <name type="scientific">Aspergillus keveii</name>
    <dbReference type="NCBI Taxonomy" id="714993"/>
    <lineage>
        <taxon>Eukaryota</taxon>
        <taxon>Fungi</taxon>
        <taxon>Dikarya</taxon>
        <taxon>Ascomycota</taxon>
        <taxon>Pezizomycotina</taxon>
        <taxon>Eurotiomycetes</taxon>
        <taxon>Eurotiomycetidae</taxon>
        <taxon>Eurotiales</taxon>
        <taxon>Aspergillaceae</taxon>
        <taxon>Aspergillus</taxon>
        <taxon>Aspergillus subgen. Nidulantes</taxon>
    </lineage>
</organism>
<evidence type="ECO:0000313" key="2">
    <source>
        <dbReference type="Proteomes" id="UP001610563"/>
    </source>
</evidence>
<dbReference type="Pfam" id="PF00300">
    <property type="entry name" value="His_Phos_1"/>
    <property type="match status" value="1"/>
</dbReference>
<dbReference type="Gene3D" id="3.40.50.1240">
    <property type="entry name" value="Phosphoglycerate mutase-like"/>
    <property type="match status" value="1"/>
</dbReference>
<dbReference type="InterPro" id="IPR029033">
    <property type="entry name" value="His_PPase_superfam"/>
</dbReference>
<dbReference type="CDD" id="cd07067">
    <property type="entry name" value="HP_PGM_like"/>
    <property type="match status" value="1"/>
</dbReference>
<reference evidence="1 2" key="1">
    <citation type="submission" date="2024-07" db="EMBL/GenBank/DDBJ databases">
        <title>Section-level genome sequencing and comparative genomics of Aspergillus sections Usti and Cavernicolus.</title>
        <authorList>
            <consortium name="Lawrence Berkeley National Laboratory"/>
            <person name="Nybo J.L."/>
            <person name="Vesth T.C."/>
            <person name="Theobald S."/>
            <person name="Frisvad J.C."/>
            <person name="Larsen T.O."/>
            <person name="Kjaerboelling I."/>
            <person name="Rothschild-Mancinelli K."/>
            <person name="Lyhne E.K."/>
            <person name="Kogle M.E."/>
            <person name="Barry K."/>
            <person name="Clum A."/>
            <person name="Na H."/>
            <person name="Ledsgaard L."/>
            <person name="Lin J."/>
            <person name="Lipzen A."/>
            <person name="Kuo A."/>
            <person name="Riley R."/>
            <person name="Mondo S."/>
            <person name="Labutti K."/>
            <person name="Haridas S."/>
            <person name="Pangalinan J."/>
            <person name="Salamov A.A."/>
            <person name="Simmons B.A."/>
            <person name="Magnuson J.K."/>
            <person name="Chen J."/>
            <person name="Drula E."/>
            <person name="Henrissat B."/>
            <person name="Wiebenga A."/>
            <person name="Lubbers R.J."/>
            <person name="Gomes A.C."/>
            <person name="Makela M.R."/>
            <person name="Stajich J."/>
            <person name="Grigoriev I.V."/>
            <person name="Mortensen U.H."/>
            <person name="De Vries R.P."/>
            <person name="Baker S.E."/>
            <person name="Andersen M.R."/>
        </authorList>
    </citation>
    <scope>NUCLEOTIDE SEQUENCE [LARGE SCALE GENOMIC DNA]</scope>
    <source>
        <strain evidence="1 2">CBS 209.92</strain>
    </source>
</reference>
<keyword evidence="2" id="KW-1185">Reference proteome</keyword>
<name>A0ABR4GRT2_9EURO</name>
<dbReference type="Proteomes" id="UP001610563">
    <property type="component" value="Unassembled WGS sequence"/>
</dbReference>
<dbReference type="SUPFAM" id="SSF53254">
    <property type="entry name" value="Phosphoglycerate mutase-like"/>
    <property type="match status" value="1"/>
</dbReference>
<accession>A0ABR4GRT2</accession>